<evidence type="ECO:0000313" key="1">
    <source>
        <dbReference type="EMBL" id="KKN93447.1"/>
    </source>
</evidence>
<name>A0A0F9V122_9ZZZZ</name>
<dbReference type="InterPro" id="IPR002481">
    <property type="entry name" value="FUR"/>
</dbReference>
<dbReference type="InterPro" id="IPR036388">
    <property type="entry name" value="WH-like_DNA-bd_sf"/>
</dbReference>
<dbReference type="GO" id="GO:0045892">
    <property type="term" value="P:negative regulation of DNA-templated transcription"/>
    <property type="evidence" value="ECO:0007669"/>
    <property type="project" value="TreeGrafter"/>
</dbReference>
<dbReference type="EMBL" id="LAZR01000086">
    <property type="protein sequence ID" value="KKN93447.1"/>
    <property type="molecule type" value="Genomic_DNA"/>
</dbReference>
<comment type="caution">
    <text evidence="1">The sequence shown here is derived from an EMBL/GenBank/DDBJ whole genome shotgun (WGS) entry which is preliminary data.</text>
</comment>
<dbReference type="PANTHER" id="PTHR33202">
    <property type="entry name" value="ZINC UPTAKE REGULATION PROTEIN"/>
    <property type="match status" value="1"/>
</dbReference>
<organism evidence="1">
    <name type="scientific">marine sediment metagenome</name>
    <dbReference type="NCBI Taxonomy" id="412755"/>
    <lineage>
        <taxon>unclassified sequences</taxon>
        <taxon>metagenomes</taxon>
        <taxon>ecological metagenomes</taxon>
    </lineage>
</organism>
<dbReference type="SUPFAM" id="SSF46785">
    <property type="entry name" value="Winged helix' DNA-binding domain"/>
    <property type="match status" value="1"/>
</dbReference>
<dbReference type="Pfam" id="PF01475">
    <property type="entry name" value="FUR"/>
    <property type="match status" value="1"/>
</dbReference>
<accession>A0A0F9V122</accession>
<dbReference type="GO" id="GO:0008270">
    <property type="term" value="F:zinc ion binding"/>
    <property type="evidence" value="ECO:0007669"/>
    <property type="project" value="TreeGrafter"/>
</dbReference>
<evidence type="ECO:0008006" key="2">
    <source>
        <dbReference type="Google" id="ProtNLM"/>
    </source>
</evidence>
<proteinExistence type="predicted"/>
<gene>
    <name evidence="1" type="ORF">LCGC14_0198800</name>
</gene>
<dbReference type="PANTHER" id="PTHR33202:SF22">
    <property type="entry name" value="HYDROGEN PEROXIDE SENSITIVE REPRESSOR"/>
    <property type="match status" value="1"/>
</dbReference>
<dbReference type="AlphaFoldDB" id="A0A0F9V122"/>
<reference evidence="1" key="1">
    <citation type="journal article" date="2015" name="Nature">
        <title>Complex archaea that bridge the gap between prokaryotes and eukaryotes.</title>
        <authorList>
            <person name="Spang A."/>
            <person name="Saw J.H."/>
            <person name="Jorgensen S.L."/>
            <person name="Zaremba-Niedzwiedzka K."/>
            <person name="Martijn J."/>
            <person name="Lind A.E."/>
            <person name="van Eijk R."/>
            <person name="Schleper C."/>
            <person name="Guy L."/>
            <person name="Ettema T.J."/>
        </authorList>
    </citation>
    <scope>NUCLEOTIDE SEQUENCE</scope>
</reference>
<dbReference type="Gene3D" id="1.10.10.10">
    <property type="entry name" value="Winged helix-like DNA-binding domain superfamily/Winged helix DNA-binding domain"/>
    <property type="match status" value="1"/>
</dbReference>
<protein>
    <recommendedName>
        <fullName evidence="2">Transcriptional repressor</fullName>
    </recommendedName>
</protein>
<dbReference type="GO" id="GO:0000976">
    <property type="term" value="F:transcription cis-regulatory region binding"/>
    <property type="evidence" value="ECO:0007669"/>
    <property type="project" value="TreeGrafter"/>
</dbReference>
<dbReference type="InterPro" id="IPR036390">
    <property type="entry name" value="WH_DNA-bd_sf"/>
</dbReference>
<dbReference type="GO" id="GO:1900376">
    <property type="term" value="P:regulation of secondary metabolite biosynthetic process"/>
    <property type="evidence" value="ECO:0007669"/>
    <property type="project" value="TreeGrafter"/>
</dbReference>
<sequence>MTEIEKTLDNKSIRPTAMRILIYKFMAGKKTAVALTDIENAFEKAERTTLYRTLKTFEEKGIAHQIDDGTNISKFALCQPGCNCEIDQDLHLHFHCSQCDKTICLTEHKIPHINLPSGYIAEDVNLVIKGICDSCSEH</sequence>
<dbReference type="GO" id="GO:0003700">
    <property type="term" value="F:DNA-binding transcription factor activity"/>
    <property type="evidence" value="ECO:0007669"/>
    <property type="project" value="InterPro"/>
</dbReference>